<protein>
    <submittedName>
        <fullName evidence="3">Putative Polynucleotidyl transferase</fullName>
        <ecNumber evidence="3">2.7.11.1</ecNumber>
    </submittedName>
</protein>
<dbReference type="GO" id="GO:0003676">
    <property type="term" value="F:nucleic acid binding"/>
    <property type="evidence" value="ECO:0007669"/>
    <property type="project" value="InterPro"/>
</dbReference>
<sequence length="202" mass="23236">MMLSFSKISKCQGLIQNPVRIFIRNWRKEPIQVAWEKPEIGWTKLNFDGSCKCKTGKASIGGVFRNHNAEFLLGYAESIGRATSTIAELAALRRGLELVLENGWNDVWLEGDSKTLVEIIAERRAVRCAEVQRHISHINKIIPVLNNCIVTHIYREGNRAADKFAQMGHHFKKPQIWQHNPPNEVLRFVHEDAEGKIFLRRR</sequence>
<dbReference type="PANTHER" id="PTHR47723:SF23">
    <property type="entry name" value="REVERSE TRANSCRIPTASE-LIKE PROTEIN"/>
    <property type="match status" value="1"/>
</dbReference>
<gene>
    <name evidence="2" type="ORF">Din_027996</name>
    <name evidence="3" type="ORF">Din_027997</name>
</gene>
<dbReference type="PROSITE" id="PS50879">
    <property type="entry name" value="RNASE_H_1"/>
    <property type="match status" value="1"/>
</dbReference>
<dbReference type="EMBL" id="GHES01027997">
    <property type="protein sequence ID" value="MPA58556.1"/>
    <property type="molecule type" value="Transcribed_RNA"/>
</dbReference>
<accession>A0A5B7ARR2</accession>
<dbReference type="InterPro" id="IPR002156">
    <property type="entry name" value="RNaseH_domain"/>
</dbReference>
<dbReference type="GO" id="GO:0004674">
    <property type="term" value="F:protein serine/threonine kinase activity"/>
    <property type="evidence" value="ECO:0007669"/>
    <property type="project" value="UniProtKB-EC"/>
</dbReference>
<dbReference type="PANTHER" id="PTHR47723">
    <property type="entry name" value="OS05G0353850 PROTEIN"/>
    <property type="match status" value="1"/>
</dbReference>
<dbReference type="InterPro" id="IPR012337">
    <property type="entry name" value="RNaseH-like_sf"/>
</dbReference>
<dbReference type="InterPro" id="IPR044730">
    <property type="entry name" value="RNase_H-like_dom_plant"/>
</dbReference>
<dbReference type="SUPFAM" id="SSF53098">
    <property type="entry name" value="Ribonuclease H-like"/>
    <property type="match status" value="1"/>
</dbReference>
<dbReference type="EMBL" id="GHES01027996">
    <property type="protein sequence ID" value="MPA58555.1"/>
    <property type="molecule type" value="Transcribed_RNA"/>
</dbReference>
<dbReference type="EC" id="2.7.11.1" evidence="3"/>
<proteinExistence type="predicted"/>
<dbReference type="InterPro" id="IPR036397">
    <property type="entry name" value="RNaseH_sf"/>
</dbReference>
<dbReference type="GO" id="GO:0004523">
    <property type="term" value="F:RNA-DNA hybrid ribonuclease activity"/>
    <property type="evidence" value="ECO:0007669"/>
    <property type="project" value="InterPro"/>
</dbReference>
<dbReference type="FunFam" id="3.30.420.10:FF:000076">
    <property type="entry name" value="RBR-type E3 ubiquitin transferase"/>
    <property type="match status" value="1"/>
</dbReference>
<dbReference type="InterPro" id="IPR053151">
    <property type="entry name" value="RNase_H-like"/>
</dbReference>
<reference evidence="3" key="1">
    <citation type="submission" date="2019-08" db="EMBL/GenBank/DDBJ databases">
        <title>Reference gene set and small RNA set construction with multiple tissues from Davidia involucrata Baill.</title>
        <authorList>
            <person name="Yang H."/>
            <person name="Zhou C."/>
            <person name="Li G."/>
            <person name="Wang J."/>
            <person name="Gao P."/>
            <person name="Wang M."/>
            <person name="Wang R."/>
            <person name="Zhao Y."/>
        </authorList>
    </citation>
    <scope>NUCLEOTIDE SEQUENCE</scope>
    <source>
        <tissue evidence="3">Mixed with DoveR01_LX</tissue>
    </source>
</reference>
<evidence type="ECO:0000313" key="3">
    <source>
        <dbReference type="EMBL" id="MPA58556.1"/>
    </source>
</evidence>
<feature type="domain" description="RNase H type-1" evidence="1">
    <location>
        <begin position="39"/>
        <end position="170"/>
    </location>
</feature>
<dbReference type="Pfam" id="PF13456">
    <property type="entry name" value="RVT_3"/>
    <property type="match status" value="1"/>
</dbReference>
<keyword evidence="3" id="KW-0808">Transferase</keyword>
<evidence type="ECO:0000313" key="2">
    <source>
        <dbReference type="EMBL" id="MPA58555.1"/>
    </source>
</evidence>
<dbReference type="Gene3D" id="3.30.420.10">
    <property type="entry name" value="Ribonuclease H-like superfamily/Ribonuclease H"/>
    <property type="match status" value="1"/>
</dbReference>
<name>A0A5B7ARR2_DAVIN</name>
<organism evidence="3">
    <name type="scientific">Davidia involucrata</name>
    <name type="common">Dove tree</name>
    <dbReference type="NCBI Taxonomy" id="16924"/>
    <lineage>
        <taxon>Eukaryota</taxon>
        <taxon>Viridiplantae</taxon>
        <taxon>Streptophyta</taxon>
        <taxon>Embryophyta</taxon>
        <taxon>Tracheophyta</taxon>
        <taxon>Spermatophyta</taxon>
        <taxon>Magnoliopsida</taxon>
        <taxon>eudicotyledons</taxon>
        <taxon>Gunneridae</taxon>
        <taxon>Pentapetalae</taxon>
        <taxon>asterids</taxon>
        <taxon>Cornales</taxon>
        <taxon>Nyssaceae</taxon>
        <taxon>Davidia</taxon>
    </lineage>
</organism>
<dbReference type="CDD" id="cd06222">
    <property type="entry name" value="RNase_H_like"/>
    <property type="match status" value="1"/>
</dbReference>
<dbReference type="AlphaFoldDB" id="A0A5B7ARR2"/>
<evidence type="ECO:0000259" key="1">
    <source>
        <dbReference type="PROSITE" id="PS50879"/>
    </source>
</evidence>